<dbReference type="InterPro" id="IPR051071">
    <property type="entry name" value="LRR-bact_E3_ubiq_ligases"/>
</dbReference>
<dbReference type="SMART" id="SM00369">
    <property type="entry name" value="LRR_TYP"/>
    <property type="match status" value="3"/>
</dbReference>
<dbReference type="Pfam" id="PF20178">
    <property type="entry name" value="ToxA_N"/>
    <property type="match status" value="1"/>
</dbReference>
<keyword evidence="10 14" id="KW-0833">Ubl conjugation pathway</keyword>
<dbReference type="Gene3D" id="1.20.58.360">
    <property type="entry name" value="Shigella T3SS effector IpaH defines"/>
    <property type="match status" value="1"/>
</dbReference>
<evidence type="ECO:0000313" key="18">
    <source>
        <dbReference type="Proteomes" id="UP001064504"/>
    </source>
</evidence>
<gene>
    <name evidence="17" type="ORF">N5C08_05595</name>
</gene>
<keyword evidence="9" id="KW-0677">Repeat</keyword>
<dbReference type="EC" id="2.3.2.27" evidence="5"/>
<evidence type="ECO:0000256" key="8">
    <source>
        <dbReference type="ARBA" id="ARBA00022679"/>
    </source>
</evidence>
<dbReference type="PANTHER" id="PTHR47114">
    <property type="match status" value="1"/>
</dbReference>
<evidence type="ECO:0000256" key="11">
    <source>
        <dbReference type="ARBA" id="ARBA00022843"/>
    </source>
</evidence>
<name>A0ABY6AU72_9PSED</name>
<feature type="domain" description="NEL" evidence="16">
    <location>
        <begin position="1091"/>
        <end position="1377"/>
    </location>
</feature>
<keyword evidence="12" id="KW-0843">Virulence</keyword>
<evidence type="ECO:0000256" key="10">
    <source>
        <dbReference type="ARBA" id="ARBA00022786"/>
    </source>
</evidence>
<dbReference type="InterPro" id="IPR003591">
    <property type="entry name" value="Leu-rich_rpt_typical-subtyp"/>
</dbReference>
<accession>A0ABY6AU72</accession>
<evidence type="ECO:0000259" key="16">
    <source>
        <dbReference type="PROSITE" id="PS52053"/>
    </source>
</evidence>
<dbReference type="Gene3D" id="3.80.10.10">
    <property type="entry name" value="Ribonuclease Inhibitor"/>
    <property type="match status" value="1"/>
</dbReference>
<evidence type="ECO:0000256" key="2">
    <source>
        <dbReference type="ARBA" id="ARBA00004192"/>
    </source>
</evidence>
<evidence type="ECO:0000256" key="14">
    <source>
        <dbReference type="PROSITE-ProRule" id="PRU01398"/>
    </source>
</evidence>
<protein>
    <recommendedName>
        <fullName evidence="5">RING-type E3 ubiquitin transferase</fullName>
        <ecNumber evidence="5">2.3.2.27</ecNumber>
    </recommendedName>
</protein>
<evidence type="ECO:0000256" key="9">
    <source>
        <dbReference type="ARBA" id="ARBA00022737"/>
    </source>
</evidence>
<dbReference type="SUPFAM" id="SSF52058">
    <property type="entry name" value="L domain-like"/>
    <property type="match status" value="1"/>
</dbReference>
<evidence type="ECO:0000256" key="12">
    <source>
        <dbReference type="ARBA" id="ARBA00023026"/>
    </source>
</evidence>
<dbReference type="PANTHER" id="PTHR47114:SF2">
    <property type="entry name" value="OLIGODENDROCYTE-MYELIN GLYCOPROTEIN"/>
    <property type="match status" value="1"/>
</dbReference>
<evidence type="ECO:0000256" key="3">
    <source>
        <dbReference type="ARBA" id="ARBA00004613"/>
    </source>
</evidence>
<dbReference type="InterPro" id="IPR001611">
    <property type="entry name" value="Leu-rich_rpt"/>
</dbReference>
<keyword evidence="13 14" id="KW-1035">Host cytoplasm</keyword>
<keyword evidence="7" id="KW-0433">Leucine-rich repeat</keyword>
<dbReference type="Pfam" id="PF14496">
    <property type="entry name" value="NEL"/>
    <property type="match status" value="1"/>
</dbReference>
<comment type="catalytic activity">
    <reaction evidence="1">
        <text>S-ubiquitinyl-[E2 ubiquitin-conjugating enzyme]-L-cysteine + [acceptor protein]-L-lysine = [E2 ubiquitin-conjugating enzyme]-L-cysteine + N(6)-ubiquitinyl-[acceptor protein]-L-lysine.</text>
        <dbReference type="EC" id="2.3.2.27"/>
    </reaction>
</comment>
<keyword evidence="6 14" id="KW-0964">Secreted</keyword>
<dbReference type="EMBL" id="CP104557">
    <property type="protein sequence ID" value="UXH41020.1"/>
    <property type="molecule type" value="Genomic_DNA"/>
</dbReference>
<evidence type="ECO:0000256" key="7">
    <source>
        <dbReference type="ARBA" id="ARBA00022614"/>
    </source>
</evidence>
<evidence type="ECO:0000256" key="6">
    <source>
        <dbReference type="ARBA" id="ARBA00022525"/>
    </source>
</evidence>
<dbReference type="InterPro" id="IPR029487">
    <property type="entry name" value="NEL_dom"/>
</dbReference>
<feature type="active site" description="Glycyl thioester intermediate" evidence="14">
    <location>
        <position position="1178"/>
    </location>
</feature>
<reference evidence="17" key="1">
    <citation type="submission" date="2022-09" db="EMBL/GenBank/DDBJ databases">
        <title>Complete genome sequence of Pseudomonas promysalinigenes strain RL-WG26, a newly isolated PGPR with the potential for plant salinity stress alleviation.</title>
        <authorList>
            <person name="Ren L."/>
            <person name="Wang G."/>
            <person name="Hu H."/>
        </authorList>
    </citation>
    <scope>NUCLEOTIDE SEQUENCE</scope>
    <source>
        <strain evidence="17">RL-WG26</strain>
    </source>
</reference>
<evidence type="ECO:0000256" key="5">
    <source>
        <dbReference type="ARBA" id="ARBA00012483"/>
    </source>
</evidence>
<evidence type="ECO:0000256" key="1">
    <source>
        <dbReference type="ARBA" id="ARBA00000900"/>
    </source>
</evidence>
<sequence length="1377" mass="153612">MPDSLMTPDSVDALIGQQLPKWLKGADKDLLQGFHQALRNQQAAAQAVKNRLEGIPSLEVFAAARLEQALHAQGLSTVDVRGSNVHVQEDVELPSVSPRLFTPVQTIRSRQSLLAAALHNFHESETHPALNRKAHLRDLDGNKLPLSFEAFARCCRKLDLGGEYQTVLRRHLFPKSRPPAPSDYAHKAVQQVLEENLRTQMEVAVRMARIKGELLDEDYLRLLPVVAGAPRSPAVQGLATPRQLFLLGKRLCGVVTLEMRHSAQGPLDGIIVWVPQDPYLPLARYDSWEALYRAFAKRLRSAFYRSFFGRFISERDRPAFISTLLPLIEASSAQVPAELDGRNFAVDSALFVHLRTLQVDKLLDDARVLAVPTDDETQLERDQRIQAALGAGLEMLNLAALFIPVLGQVMFAVAALGVACEVYEGYEDWQLGDRQGALQHLFNIAQGLATGAALGAAQAGIGRLLPRVPFVDGLTPVHEGDGRMRLAHAPETAHYLDGNGPLLRQFGGNFATVPDAMADALLRVIGLTPEQLRQLHLESAPVPARLNDAFDRWLLHERSPQLRGSAFERDLTTQQGEASPAAGMLLRSFPGLSVRSAEEVLANASGTQLKALLDSGRVPLAMAEHARWMLHDSRLDRAFMGFEHESGVNADTQRLAIGMIDELAPWPAARRIELRLGEVSGRLVASRGHPQATEVLTVIQTAQGYRLLGAPEPSSEQRLWACLLQTLDAAQKGLIGDNQPLSAETLAEKLAVQAASDRRKAAQLLGMQPIGGRWRPPRRLANGRIGYPLSGRAESSRQALRRGIHSIFPTLSEAQLDDYFEGLVVHHIGLWEHLGQLQQHLANLRAALEAWQRQRVSFLDGVRRRRVVTQIRRAWRRKSVGASDDDYILHIEGERVGSLPVLPAGIDFGHIRQLTLRDMDLTHIDEDFLRRFSGLRELRLQDNRLTSLPAGLERLTSLRTLNLAGNRLTLDASGVSRLAMLSMLRELDLSANPLGNVPDLSRLQHVRVLSLRATGLQTIPSARELPWRGLTDLRENQIRQVTGHVASLQARLHRLALHDNPLEPVSESLLESLSEQTPTASRRGSHQHADADSKCMNQWLGEGSQSARLHRTEVWERLQQEPQSTDLFRFLADFAASDDFRRHPRYYRARVWRVLELCAENTDVREAIFWQAAGPRSCEDQLLFLLSQIEIRGIIALSGAGEGRAQDEATLLRLGRSLYRLDQIDRIAARHIQFVEQNPYALVDDVEVYLAYRINLAGRLDLPGQPLNMHYADYSGLTGADILRAGTEVLEGENIEVLSASLAEREFWQSYVRNRYPERFEALAAPYHERLAAYESEADSTGEQVYLTRADELMRRLNADERALYLELARDAYGREA</sequence>
<dbReference type="InterPro" id="IPR046673">
    <property type="entry name" value="ToxA_N"/>
</dbReference>
<organism evidence="17 18">
    <name type="scientific">Pseudomonas promysalinigenes</name>
    <dbReference type="NCBI Taxonomy" id="485898"/>
    <lineage>
        <taxon>Bacteria</taxon>
        <taxon>Pseudomonadati</taxon>
        <taxon>Pseudomonadota</taxon>
        <taxon>Gammaproteobacteria</taxon>
        <taxon>Pseudomonadales</taxon>
        <taxon>Pseudomonadaceae</taxon>
        <taxon>Pseudomonas</taxon>
    </lineage>
</organism>
<evidence type="ECO:0000256" key="15">
    <source>
        <dbReference type="SAM" id="MobiDB-lite"/>
    </source>
</evidence>
<dbReference type="RefSeq" id="WP_261744930.1">
    <property type="nucleotide sequence ID" value="NZ_CP104557.1"/>
</dbReference>
<comment type="similarity">
    <text evidence="4 14">Belongs to the LRR-containing bacterial E3 ligase family.</text>
</comment>
<dbReference type="PROSITE" id="PS51450">
    <property type="entry name" value="LRR"/>
    <property type="match status" value="2"/>
</dbReference>
<dbReference type="Pfam" id="PF13855">
    <property type="entry name" value="LRR_8"/>
    <property type="match status" value="1"/>
</dbReference>
<feature type="region of interest" description="Disordered" evidence="15">
    <location>
        <begin position="1071"/>
        <end position="1091"/>
    </location>
</feature>
<proteinExistence type="inferred from homology"/>
<keyword evidence="11 14" id="KW-0832">Ubl conjugation</keyword>
<comment type="PTM">
    <text evidence="14">Ubiquitinated in the presence of host E1 ubiquitin-activating enzyme, E2 ubiquitin-conjugating enzyme and ubiquitin.</text>
</comment>
<keyword evidence="8 14" id="KW-0808">Transferase</keyword>
<keyword evidence="18" id="KW-1185">Reference proteome</keyword>
<dbReference type="InterPro" id="IPR032675">
    <property type="entry name" value="LRR_dom_sf"/>
</dbReference>
<evidence type="ECO:0000256" key="13">
    <source>
        <dbReference type="ARBA" id="ARBA00023200"/>
    </source>
</evidence>
<evidence type="ECO:0000256" key="4">
    <source>
        <dbReference type="ARBA" id="ARBA00009868"/>
    </source>
</evidence>
<dbReference type="PROSITE" id="PS52053">
    <property type="entry name" value="NEL"/>
    <property type="match status" value="1"/>
</dbReference>
<dbReference type="Proteomes" id="UP001064504">
    <property type="component" value="Chromosome"/>
</dbReference>
<comment type="subcellular location">
    <subcellularLocation>
        <location evidence="2">Host cytoplasm</location>
    </subcellularLocation>
    <subcellularLocation>
        <location evidence="3">Secreted</location>
    </subcellularLocation>
</comment>
<evidence type="ECO:0000313" key="17">
    <source>
        <dbReference type="EMBL" id="UXH41020.1"/>
    </source>
</evidence>